<dbReference type="Proteomes" id="UP000006671">
    <property type="component" value="Unassembled WGS sequence"/>
</dbReference>
<sequence>MQRLLSSGSSLRKTHTISSSPSSTLLILARNGVTRSFHISTQLNSKVPIIQHQQQTKADDSTVDVKSLITPPKNQEPVPNNYILLYRNPKARFFKFAFIASMINAVTLSLLAYFTMTMVKLDEHGNKEEASLTTKILIGLGYGLAAVGVIAGIAYYARHNILEFGLIDEKTLRIVTAKFGWGNYKDTIVPVDHINIPQNSMENLKYNLFLTEDVASKVSENSMKHLKRKGDYIFVGIKGKKWNHLMDITAEAAYVDKHNFMRFLEHNPRIVASSIPRAGKGFNPYKN</sequence>
<proteinExistence type="predicted"/>
<keyword evidence="1" id="KW-0472">Membrane</keyword>
<dbReference type="AlphaFoldDB" id="D2VND1"/>
<evidence type="ECO:0000313" key="2">
    <source>
        <dbReference type="EMBL" id="EFC41716.1"/>
    </source>
</evidence>
<evidence type="ECO:0000313" key="3">
    <source>
        <dbReference type="Proteomes" id="UP000006671"/>
    </source>
</evidence>
<gene>
    <name evidence="2" type="ORF">NAEGRDRAFT_70453</name>
</gene>
<evidence type="ECO:0000256" key="1">
    <source>
        <dbReference type="SAM" id="Phobius"/>
    </source>
</evidence>
<dbReference type="KEGG" id="ngr:NAEGRDRAFT_70453"/>
<reference evidence="2 3" key="1">
    <citation type="journal article" date="2010" name="Cell">
        <title>The genome of Naegleria gruberi illuminates early eukaryotic versatility.</title>
        <authorList>
            <person name="Fritz-Laylin L.K."/>
            <person name="Prochnik S.E."/>
            <person name="Ginger M.L."/>
            <person name="Dacks J.B."/>
            <person name="Carpenter M.L."/>
            <person name="Field M.C."/>
            <person name="Kuo A."/>
            <person name="Paredez A."/>
            <person name="Chapman J."/>
            <person name="Pham J."/>
            <person name="Shu S."/>
            <person name="Neupane R."/>
            <person name="Cipriano M."/>
            <person name="Mancuso J."/>
            <person name="Tu H."/>
            <person name="Salamov A."/>
            <person name="Lindquist E."/>
            <person name="Shapiro H."/>
            <person name="Lucas S."/>
            <person name="Grigoriev I.V."/>
            <person name="Cande W.Z."/>
            <person name="Fulton C."/>
            <person name="Rokhsar D.S."/>
            <person name="Dawson S.C."/>
        </authorList>
    </citation>
    <scope>NUCLEOTIDE SEQUENCE [LARGE SCALE GENOMIC DNA]</scope>
    <source>
        <strain evidence="2 3">NEG-M</strain>
    </source>
</reference>
<dbReference type="InParanoid" id="D2VND1"/>
<organism evidence="3">
    <name type="scientific">Naegleria gruberi</name>
    <name type="common">Amoeba</name>
    <dbReference type="NCBI Taxonomy" id="5762"/>
    <lineage>
        <taxon>Eukaryota</taxon>
        <taxon>Discoba</taxon>
        <taxon>Heterolobosea</taxon>
        <taxon>Tetramitia</taxon>
        <taxon>Eutetramitia</taxon>
        <taxon>Vahlkampfiidae</taxon>
        <taxon>Naegleria</taxon>
    </lineage>
</organism>
<dbReference type="InterPro" id="IPR045325">
    <property type="entry name" value="TMEM70/TMEM186/TMEM223"/>
</dbReference>
<feature type="transmembrane region" description="Helical" evidence="1">
    <location>
        <begin position="136"/>
        <end position="157"/>
    </location>
</feature>
<dbReference type="RefSeq" id="XP_002674460.1">
    <property type="nucleotide sequence ID" value="XM_002674414.1"/>
</dbReference>
<keyword evidence="3" id="KW-1185">Reference proteome</keyword>
<keyword evidence="1" id="KW-0812">Transmembrane</keyword>
<dbReference type="VEuPathDB" id="AmoebaDB:NAEGRDRAFT_70453"/>
<dbReference type="EMBL" id="GG738884">
    <property type="protein sequence ID" value="EFC41716.1"/>
    <property type="molecule type" value="Genomic_DNA"/>
</dbReference>
<name>D2VND1_NAEGR</name>
<dbReference type="OMA" id="HINIPQN"/>
<accession>D2VND1</accession>
<protein>
    <submittedName>
        <fullName evidence="2">Predicted protein</fullName>
    </submittedName>
</protein>
<keyword evidence="1" id="KW-1133">Transmembrane helix</keyword>
<feature type="transmembrane region" description="Helical" evidence="1">
    <location>
        <begin position="93"/>
        <end position="116"/>
    </location>
</feature>
<dbReference type="OrthoDB" id="10256987at2759"/>
<dbReference type="Pfam" id="PF06979">
    <property type="entry name" value="TMEM70"/>
    <property type="match status" value="1"/>
</dbReference>
<dbReference type="GeneID" id="8851272"/>